<feature type="transmembrane region" description="Helical" evidence="5">
    <location>
        <begin position="147"/>
        <end position="168"/>
    </location>
</feature>
<evidence type="ECO:0000256" key="3">
    <source>
        <dbReference type="ARBA" id="ARBA00022989"/>
    </source>
</evidence>
<dbReference type="InterPro" id="IPR037185">
    <property type="entry name" value="EmrE-like"/>
</dbReference>
<feature type="transmembrane region" description="Helical" evidence="5">
    <location>
        <begin position="32"/>
        <end position="54"/>
    </location>
</feature>
<feature type="transmembrane region" description="Helical" evidence="5">
    <location>
        <begin position="7"/>
        <end position="26"/>
    </location>
</feature>
<reference evidence="8" key="2">
    <citation type="submission" date="2023-07" db="EMBL/GenBank/DDBJ databases">
        <title>Duganella aceri sp. nov., isolated from tree sap.</title>
        <authorList>
            <person name="Kim I.S."/>
        </authorList>
    </citation>
    <scope>NUCLEOTIDE SEQUENCE [LARGE SCALE GENOMIC DNA]</scope>
    <source>
        <strain evidence="8">SAP-35</strain>
    </source>
</reference>
<evidence type="ECO:0000313" key="7">
    <source>
        <dbReference type="EMBL" id="NGZ84418.1"/>
    </source>
</evidence>
<protein>
    <submittedName>
        <fullName evidence="7">DMT family transporter</fullName>
    </submittedName>
</protein>
<dbReference type="Proteomes" id="UP000666369">
    <property type="component" value="Unassembled WGS sequence"/>
</dbReference>
<name>A0ABX0FIN2_9BURK</name>
<dbReference type="InterPro" id="IPR050638">
    <property type="entry name" value="AA-Vitamin_Transporters"/>
</dbReference>
<feature type="transmembrane region" description="Helical" evidence="5">
    <location>
        <begin position="66"/>
        <end position="85"/>
    </location>
</feature>
<dbReference type="RefSeq" id="WP_166101351.1">
    <property type="nucleotide sequence ID" value="NZ_JAADJT010000003.1"/>
</dbReference>
<proteinExistence type="predicted"/>
<feature type="domain" description="EamA" evidence="6">
    <location>
        <begin position="9"/>
        <end position="136"/>
    </location>
</feature>
<organism evidence="7 8">
    <name type="scientific">Duganella aceris</name>
    <dbReference type="NCBI Taxonomy" id="2703883"/>
    <lineage>
        <taxon>Bacteria</taxon>
        <taxon>Pseudomonadati</taxon>
        <taxon>Pseudomonadota</taxon>
        <taxon>Betaproteobacteria</taxon>
        <taxon>Burkholderiales</taxon>
        <taxon>Oxalobacteraceae</taxon>
        <taxon>Telluria group</taxon>
        <taxon>Duganella</taxon>
    </lineage>
</organism>
<gene>
    <name evidence="7" type="ORF">GW587_09125</name>
</gene>
<dbReference type="Gene3D" id="1.10.3730.20">
    <property type="match status" value="1"/>
</dbReference>
<evidence type="ECO:0000256" key="4">
    <source>
        <dbReference type="ARBA" id="ARBA00023136"/>
    </source>
</evidence>
<evidence type="ECO:0000256" key="5">
    <source>
        <dbReference type="SAM" id="Phobius"/>
    </source>
</evidence>
<evidence type="ECO:0000256" key="2">
    <source>
        <dbReference type="ARBA" id="ARBA00022692"/>
    </source>
</evidence>
<comment type="subcellular location">
    <subcellularLocation>
        <location evidence="1">Membrane</location>
        <topology evidence="1">Multi-pass membrane protein</topology>
    </subcellularLocation>
</comment>
<dbReference type="SUPFAM" id="SSF103481">
    <property type="entry name" value="Multidrug resistance efflux transporter EmrE"/>
    <property type="match status" value="2"/>
</dbReference>
<dbReference type="PANTHER" id="PTHR32322">
    <property type="entry name" value="INNER MEMBRANE TRANSPORTER"/>
    <property type="match status" value="1"/>
</dbReference>
<keyword evidence="2 5" id="KW-0812">Transmembrane</keyword>
<comment type="caution">
    <text evidence="7">The sequence shown here is derived from an EMBL/GenBank/DDBJ whole genome shotgun (WGS) entry which is preliminary data.</text>
</comment>
<feature type="transmembrane region" description="Helical" evidence="5">
    <location>
        <begin position="91"/>
        <end position="112"/>
    </location>
</feature>
<feature type="domain" description="EamA" evidence="6">
    <location>
        <begin position="149"/>
        <end position="281"/>
    </location>
</feature>
<evidence type="ECO:0000313" key="8">
    <source>
        <dbReference type="Proteomes" id="UP000666369"/>
    </source>
</evidence>
<feature type="transmembrane region" description="Helical" evidence="5">
    <location>
        <begin position="180"/>
        <end position="200"/>
    </location>
</feature>
<dbReference type="PANTHER" id="PTHR32322:SF9">
    <property type="entry name" value="AMINO-ACID METABOLITE EFFLUX PUMP-RELATED"/>
    <property type="match status" value="1"/>
</dbReference>
<keyword evidence="8" id="KW-1185">Reference proteome</keyword>
<reference evidence="7 8" key="1">
    <citation type="submission" date="2020-01" db="EMBL/GenBank/DDBJ databases">
        <authorList>
            <person name="Lee S.D."/>
        </authorList>
    </citation>
    <scope>NUCLEOTIDE SEQUENCE [LARGE SCALE GENOMIC DNA]</scope>
    <source>
        <strain evidence="7 8">SAP-35</strain>
    </source>
</reference>
<keyword evidence="3 5" id="KW-1133">Transmembrane helix</keyword>
<feature type="transmembrane region" description="Helical" evidence="5">
    <location>
        <begin position="239"/>
        <end position="258"/>
    </location>
</feature>
<sequence length="296" mass="31306">MSTANLLRLIFLAAIWGGSFLFMRIAAPVLGAAVLIEYRVLFAALFLAVIGLFLKKKLDLRAHWKHYLILGLFNSALPFLMFAFAARTLSASLLAVLNATTPLWGTLIAAVWSRQMVTGKVMLGLALGTCGVALLVGFDHVSAKPGAGIAIAAVLFASFNYGIASNYAKQAKTVEPFANAHGSMWAAALLVLPVVPFFPAPAEPTIGIMGAVIALGVLCSGVAYLIYFRLIQDVGPSSALTVTFLSPLFGILWGMLFLGETVGWYTIVGAAIVITGTALVTGFRPNLGFLNKAKPV</sequence>
<evidence type="ECO:0000259" key="6">
    <source>
        <dbReference type="Pfam" id="PF00892"/>
    </source>
</evidence>
<feature type="transmembrane region" description="Helical" evidence="5">
    <location>
        <begin position="121"/>
        <end position="141"/>
    </location>
</feature>
<evidence type="ECO:0000256" key="1">
    <source>
        <dbReference type="ARBA" id="ARBA00004141"/>
    </source>
</evidence>
<dbReference type="InterPro" id="IPR000620">
    <property type="entry name" value="EamA_dom"/>
</dbReference>
<dbReference type="EMBL" id="JAADJT010000003">
    <property type="protein sequence ID" value="NGZ84418.1"/>
    <property type="molecule type" value="Genomic_DNA"/>
</dbReference>
<keyword evidence="4 5" id="KW-0472">Membrane</keyword>
<dbReference type="Pfam" id="PF00892">
    <property type="entry name" value="EamA"/>
    <property type="match status" value="2"/>
</dbReference>
<feature type="transmembrane region" description="Helical" evidence="5">
    <location>
        <begin position="206"/>
        <end position="227"/>
    </location>
</feature>
<feature type="transmembrane region" description="Helical" evidence="5">
    <location>
        <begin position="264"/>
        <end position="283"/>
    </location>
</feature>
<accession>A0ABX0FIN2</accession>